<keyword evidence="2" id="KW-0226">DNA condensation</keyword>
<sequence>MNKAVLIAHIADQAGLKKTDANRALDAVLDGIKSTLADGGTVSLTGFGSFSVGARPARIGRNPKTGEEVEIAASHVVKFKAGSDLKAAVN</sequence>
<evidence type="ECO:0000256" key="2">
    <source>
        <dbReference type="ARBA" id="ARBA00023067"/>
    </source>
</evidence>
<dbReference type="PANTHER" id="PTHR33175:SF3">
    <property type="entry name" value="DNA-BINDING PROTEIN HU-BETA"/>
    <property type="match status" value="1"/>
</dbReference>
<dbReference type="SUPFAM" id="SSF47729">
    <property type="entry name" value="IHF-like DNA-binding proteins"/>
    <property type="match status" value="1"/>
</dbReference>
<dbReference type="PANTHER" id="PTHR33175">
    <property type="entry name" value="DNA-BINDING PROTEIN HU"/>
    <property type="match status" value="1"/>
</dbReference>
<dbReference type="GO" id="GO:0030261">
    <property type="term" value="P:chromosome condensation"/>
    <property type="evidence" value="ECO:0007669"/>
    <property type="project" value="UniProtKB-KW"/>
</dbReference>
<reference evidence="6" key="1">
    <citation type="submission" date="2020-04" db="EMBL/GenBank/DDBJ databases">
        <title>Ralstonia solanacearum UW576, UW763, UW773, and UW774.</title>
        <authorList>
            <person name="Steidl O."/>
            <person name="Truchon A."/>
            <person name="Allen C."/>
        </authorList>
    </citation>
    <scope>NUCLEOTIDE SEQUENCE [LARGE SCALE GENOMIC DNA]</scope>
    <source>
        <strain evidence="6">UW774</strain>
    </source>
</reference>
<keyword evidence="3 5" id="KW-0238">DNA-binding</keyword>
<evidence type="ECO:0000256" key="1">
    <source>
        <dbReference type="ARBA" id="ARBA00010529"/>
    </source>
</evidence>
<dbReference type="AlphaFoldDB" id="A0AA92QBB5"/>
<accession>A0AA92QBB5</accession>
<protein>
    <submittedName>
        <fullName evidence="5">HU family DNA-binding protein</fullName>
    </submittedName>
</protein>
<dbReference type="CDD" id="cd13831">
    <property type="entry name" value="HU"/>
    <property type="match status" value="1"/>
</dbReference>
<dbReference type="PRINTS" id="PR01727">
    <property type="entry name" value="DNABINDINGHU"/>
</dbReference>
<name>A0AA92QBB5_RALSL</name>
<dbReference type="GO" id="GO:0030527">
    <property type="term" value="F:structural constituent of chromatin"/>
    <property type="evidence" value="ECO:0007669"/>
    <property type="project" value="InterPro"/>
</dbReference>
<dbReference type="Proteomes" id="UP000593970">
    <property type="component" value="Chromosome"/>
</dbReference>
<organism evidence="5 6">
    <name type="scientific">Ralstonia solanacearum</name>
    <name type="common">Pseudomonas solanacearum</name>
    <dbReference type="NCBI Taxonomy" id="305"/>
    <lineage>
        <taxon>Bacteria</taxon>
        <taxon>Pseudomonadati</taxon>
        <taxon>Pseudomonadota</taxon>
        <taxon>Betaproteobacteria</taxon>
        <taxon>Burkholderiales</taxon>
        <taxon>Burkholderiaceae</taxon>
        <taxon>Ralstonia</taxon>
        <taxon>Ralstonia solanacearum species complex</taxon>
    </lineage>
</organism>
<dbReference type="PROSITE" id="PS00045">
    <property type="entry name" value="HISTONE_LIKE"/>
    <property type="match status" value="1"/>
</dbReference>
<evidence type="ECO:0000256" key="4">
    <source>
        <dbReference type="RuleBase" id="RU003939"/>
    </source>
</evidence>
<dbReference type="EMBL" id="CP051169">
    <property type="protein sequence ID" value="QOK96778.1"/>
    <property type="molecule type" value="Genomic_DNA"/>
</dbReference>
<evidence type="ECO:0000256" key="3">
    <source>
        <dbReference type="ARBA" id="ARBA00023125"/>
    </source>
</evidence>
<dbReference type="InterPro" id="IPR010992">
    <property type="entry name" value="IHF-like_DNA-bd_dom_sf"/>
</dbReference>
<evidence type="ECO:0000313" key="5">
    <source>
        <dbReference type="EMBL" id="QOK96778.1"/>
    </source>
</evidence>
<evidence type="ECO:0000313" key="6">
    <source>
        <dbReference type="Proteomes" id="UP000593970"/>
    </source>
</evidence>
<comment type="similarity">
    <text evidence="1 4">Belongs to the bacterial histone-like protein family.</text>
</comment>
<dbReference type="SMART" id="SM00411">
    <property type="entry name" value="BHL"/>
    <property type="match status" value="1"/>
</dbReference>
<proteinExistence type="inferred from homology"/>
<dbReference type="Gene3D" id="4.10.520.10">
    <property type="entry name" value="IHF-like DNA-binding proteins"/>
    <property type="match status" value="1"/>
</dbReference>
<dbReference type="Pfam" id="PF00216">
    <property type="entry name" value="Bac_DNA_binding"/>
    <property type="match status" value="1"/>
</dbReference>
<gene>
    <name evidence="5" type="ORF">HF909_10265</name>
</gene>
<dbReference type="InterPro" id="IPR000119">
    <property type="entry name" value="Hist_DNA-bd"/>
</dbReference>
<dbReference type="InterPro" id="IPR020816">
    <property type="entry name" value="Histone-like_DNA-bd_CS"/>
</dbReference>
<dbReference type="GO" id="GO:0003677">
    <property type="term" value="F:DNA binding"/>
    <property type="evidence" value="ECO:0007669"/>
    <property type="project" value="UniProtKB-KW"/>
</dbReference>